<protein>
    <submittedName>
        <fullName evidence="3">DUF4175 family protein</fullName>
    </submittedName>
</protein>
<evidence type="ECO:0000256" key="1">
    <source>
        <dbReference type="SAM" id="MobiDB-lite"/>
    </source>
</evidence>
<gene>
    <name evidence="3" type="ORF">GCM10023186_15960</name>
</gene>
<keyword evidence="4" id="KW-1185">Reference proteome</keyword>
<evidence type="ECO:0000256" key="2">
    <source>
        <dbReference type="SAM" id="Phobius"/>
    </source>
</evidence>
<feature type="compositionally biased region" description="Basic and acidic residues" evidence="1">
    <location>
        <begin position="500"/>
        <end position="513"/>
    </location>
</feature>
<feature type="region of interest" description="Disordered" evidence="1">
    <location>
        <begin position="482"/>
        <end position="520"/>
    </location>
</feature>
<dbReference type="RefSeq" id="WP_345222916.1">
    <property type="nucleotide sequence ID" value="NZ_BAABHA010000002.1"/>
</dbReference>
<organism evidence="3 4">
    <name type="scientific">Hymenobacter koreensis</name>
    <dbReference type="NCBI Taxonomy" id="1084523"/>
    <lineage>
        <taxon>Bacteria</taxon>
        <taxon>Pseudomonadati</taxon>
        <taxon>Bacteroidota</taxon>
        <taxon>Cytophagia</taxon>
        <taxon>Cytophagales</taxon>
        <taxon>Hymenobacteraceae</taxon>
        <taxon>Hymenobacter</taxon>
    </lineage>
</organism>
<evidence type="ECO:0000313" key="4">
    <source>
        <dbReference type="Proteomes" id="UP001500454"/>
    </source>
</evidence>
<feature type="transmembrane region" description="Helical" evidence="2">
    <location>
        <begin position="34"/>
        <end position="51"/>
    </location>
</feature>
<dbReference type="EMBL" id="BAABHA010000002">
    <property type="protein sequence ID" value="GAA4378939.1"/>
    <property type="molecule type" value="Genomic_DNA"/>
</dbReference>
<sequence>MNTAASSFLTVSPSVAAAQQQLHAARQRFLVQQATTISVVAAAALVLLTAVAHRWPQLNGAAVAGALAALLVTAWMLWRLRRFNPAAVARRLDRHFPELEDSTGLLLPSGSNEPETLLPTLQRQRVAERLAALSLTHALPVPALPRLAVAAVLAAAAAGLWFWPVRPVAAPESTVALRFPDAPKAAPAQPRILSTTIRVSPPTYTKRAAYTAAASSFQCPQGSVVRWTIRLSQPGPAPELRLAGRGGRVFRALANQPTVFVADQSFTASTLYQIRFAGQLSEDYAVEVIPDRAPVISMLAPRPYTLVGARRRPEIAVRVQLRDDYALTRARLVITTAQGSGEAVKFGETTTDLNSFVRAQPRAATATATLRLPALGLTFGDELYVYAETWDNAGHRARTDAHLVQWEDTAATGDLNSIALGVNPVPVYFRSQRQIIIDTEKLLAERRRLTPAQIQERANSLGEDQKVLRLRYGKFLGEEYEQSIGESARPPVAEGDEPAEEHHANDGHDHSAEPGEGGIPTAEALAEPYVHRHDDSETADFLEPQVKAKLRTVLSQMWDAELQLRLAQPAAALPFEYRALRLLKEVQQQTRAYVRKSGVDLPPLPEAEKRLTGDLSAATITPREAARTLPLAQAEVRAALAALGTYQAGQPLLPREKQALEAAGPVLAAAALRQPGTMLPALQAWRQLMPRVRSGQPSRQQAVVVERALIRLLPAPPASPVRQPANPLARRYFKELSR</sequence>
<proteinExistence type="predicted"/>
<name>A0ABP8IXQ5_9BACT</name>
<keyword evidence="2" id="KW-0812">Transmembrane</keyword>
<comment type="caution">
    <text evidence="3">The sequence shown here is derived from an EMBL/GenBank/DDBJ whole genome shotgun (WGS) entry which is preliminary data.</text>
</comment>
<keyword evidence="2" id="KW-1133">Transmembrane helix</keyword>
<evidence type="ECO:0000313" key="3">
    <source>
        <dbReference type="EMBL" id="GAA4378939.1"/>
    </source>
</evidence>
<feature type="transmembrane region" description="Helical" evidence="2">
    <location>
        <begin position="58"/>
        <end position="78"/>
    </location>
</feature>
<accession>A0ABP8IXQ5</accession>
<reference evidence="4" key="1">
    <citation type="journal article" date="2019" name="Int. J. Syst. Evol. Microbiol.">
        <title>The Global Catalogue of Microorganisms (GCM) 10K type strain sequencing project: providing services to taxonomists for standard genome sequencing and annotation.</title>
        <authorList>
            <consortium name="The Broad Institute Genomics Platform"/>
            <consortium name="The Broad Institute Genome Sequencing Center for Infectious Disease"/>
            <person name="Wu L."/>
            <person name="Ma J."/>
        </authorList>
    </citation>
    <scope>NUCLEOTIDE SEQUENCE [LARGE SCALE GENOMIC DNA]</scope>
    <source>
        <strain evidence="4">JCM 17924</strain>
    </source>
</reference>
<dbReference type="Proteomes" id="UP001500454">
    <property type="component" value="Unassembled WGS sequence"/>
</dbReference>
<keyword evidence="2" id="KW-0472">Membrane</keyword>